<feature type="domain" description="Large ribosomal subunit protein bL25 L25" evidence="7">
    <location>
        <begin position="7"/>
        <end position="94"/>
    </location>
</feature>
<keyword evidence="10" id="KW-1185">Reference proteome</keyword>
<feature type="compositionally biased region" description="Basic and acidic residues" evidence="6">
    <location>
        <begin position="232"/>
        <end position="250"/>
    </location>
</feature>
<evidence type="ECO:0000259" key="7">
    <source>
        <dbReference type="Pfam" id="PF01386"/>
    </source>
</evidence>
<dbReference type="InterPro" id="IPR029751">
    <property type="entry name" value="Ribosomal_L25_dom"/>
</dbReference>
<dbReference type="PANTHER" id="PTHR33284">
    <property type="entry name" value="RIBOSOMAL PROTEIN L25/GLN-TRNA SYNTHETASE, ANTI-CODON-BINDING DOMAIN-CONTAINING PROTEIN"/>
    <property type="match status" value="1"/>
</dbReference>
<reference evidence="9 10" key="1">
    <citation type="submission" date="2019-02" db="EMBL/GenBank/DDBJ databases">
        <title>Hansschlegelia quercus sp. nov., a novel methylotrophic bacterium from buds of oak (Quercus robur L.).</title>
        <authorList>
            <person name="Agafonova N.V."/>
            <person name="Kaparullina E.N."/>
            <person name="Grouzdev D.S."/>
            <person name="Doronina N.V."/>
        </authorList>
    </citation>
    <scope>NUCLEOTIDE SEQUENCE [LARGE SCALE GENOMIC DNA]</scope>
    <source>
        <strain evidence="9 10">Dub</strain>
    </source>
</reference>
<proteinExistence type="inferred from homology"/>
<evidence type="ECO:0000313" key="9">
    <source>
        <dbReference type="EMBL" id="TBN53246.1"/>
    </source>
</evidence>
<dbReference type="GO" id="GO:0008097">
    <property type="term" value="F:5S rRNA binding"/>
    <property type="evidence" value="ECO:0007669"/>
    <property type="project" value="InterPro"/>
</dbReference>
<dbReference type="InterPro" id="IPR020930">
    <property type="entry name" value="Ribosomal_uL5_bac-type"/>
</dbReference>
<evidence type="ECO:0000256" key="3">
    <source>
        <dbReference type="ARBA" id="ARBA00022980"/>
    </source>
</evidence>
<evidence type="ECO:0000256" key="1">
    <source>
        <dbReference type="ARBA" id="ARBA00022730"/>
    </source>
</evidence>
<feature type="region of interest" description="Disordered" evidence="6">
    <location>
        <begin position="197"/>
        <end position="250"/>
    </location>
</feature>
<dbReference type="Pfam" id="PF14693">
    <property type="entry name" value="Ribosomal_TL5_C"/>
    <property type="match status" value="1"/>
</dbReference>
<evidence type="ECO:0000256" key="2">
    <source>
        <dbReference type="ARBA" id="ARBA00022884"/>
    </source>
</evidence>
<dbReference type="HAMAP" id="MF_01334">
    <property type="entry name" value="Ribosomal_bL25_CTC"/>
    <property type="match status" value="1"/>
</dbReference>
<evidence type="ECO:0000259" key="8">
    <source>
        <dbReference type="Pfam" id="PF14693"/>
    </source>
</evidence>
<dbReference type="NCBIfam" id="NF004128">
    <property type="entry name" value="PRK05618.1-2"/>
    <property type="match status" value="1"/>
</dbReference>
<dbReference type="AlphaFoldDB" id="A0A4V2JDZ4"/>
<dbReference type="GO" id="GO:0003735">
    <property type="term" value="F:structural constituent of ribosome"/>
    <property type="evidence" value="ECO:0007669"/>
    <property type="project" value="InterPro"/>
</dbReference>
<dbReference type="GO" id="GO:0022625">
    <property type="term" value="C:cytosolic large ribosomal subunit"/>
    <property type="evidence" value="ECO:0007669"/>
    <property type="project" value="TreeGrafter"/>
</dbReference>
<comment type="similarity">
    <text evidence="5">Belongs to the bacterial ribosomal protein bL25 family. CTC subfamily.</text>
</comment>
<dbReference type="EMBL" id="SIUB01000004">
    <property type="protein sequence ID" value="TBN53246.1"/>
    <property type="molecule type" value="Genomic_DNA"/>
</dbReference>
<dbReference type="Pfam" id="PF01386">
    <property type="entry name" value="Ribosomal_L25p"/>
    <property type="match status" value="1"/>
</dbReference>
<keyword evidence="2 5" id="KW-0694">RNA-binding</keyword>
<feature type="domain" description="Large ribosomal subunit protein bL25 beta" evidence="8">
    <location>
        <begin position="103"/>
        <end position="189"/>
    </location>
</feature>
<dbReference type="InterPro" id="IPR001021">
    <property type="entry name" value="Ribosomal_bL25_long"/>
</dbReference>
<dbReference type="NCBIfam" id="NF004612">
    <property type="entry name" value="PRK05943.1"/>
    <property type="match status" value="1"/>
</dbReference>
<evidence type="ECO:0000256" key="4">
    <source>
        <dbReference type="ARBA" id="ARBA00023274"/>
    </source>
</evidence>
<evidence type="ECO:0000313" key="10">
    <source>
        <dbReference type="Proteomes" id="UP000291613"/>
    </source>
</evidence>
<feature type="compositionally biased region" description="Acidic residues" evidence="6">
    <location>
        <begin position="212"/>
        <end position="231"/>
    </location>
</feature>
<dbReference type="CDD" id="cd00495">
    <property type="entry name" value="Ribosomal_L25_TL5_CTC"/>
    <property type="match status" value="1"/>
</dbReference>
<accession>A0A4V2JDZ4</accession>
<comment type="subunit">
    <text evidence="5">Part of the 50S ribosomal subunit; part of the 5S rRNA/L5/L18/L25 subcomplex. Contacts the 5S rRNA. Binds to the 5S rRNA independently of L5 and L18.</text>
</comment>
<evidence type="ECO:0000256" key="5">
    <source>
        <dbReference type="HAMAP-Rule" id="MF_01334"/>
    </source>
</evidence>
<keyword evidence="1 5" id="KW-0699">rRNA-binding</keyword>
<dbReference type="Proteomes" id="UP000291613">
    <property type="component" value="Unassembled WGS sequence"/>
</dbReference>
<dbReference type="GO" id="GO:0006412">
    <property type="term" value="P:translation"/>
    <property type="evidence" value="ECO:0007669"/>
    <property type="project" value="UniProtKB-UniRule"/>
</dbReference>
<dbReference type="Gene3D" id="2.170.120.20">
    <property type="entry name" value="Ribosomal protein L25, beta domain"/>
    <property type="match status" value="1"/>
</dbReference>
<dbReference type="InterPro" id="IPR037121">
    <property type="entry name" value="Ribosomal_bL25_C"/>
</dbReference>
<dbReference type="SUPFAM" id="SSF50715">
    <property type="entry name" value="Ribosomal protein L25-like"/>
    <property type="match status" value="1"/>
</dbReference>
<dbReference type="PANTHER" id="PTHR33284:SF1">
    <property type="entry name" value="RIBOSOMAL PROTEIN L25_GLN-TRNA SYNTHETASE, ANTI-CODON-BINDING DOMAIN-CONTAINING PROTEIN"/>
    <property type="match status" value="1"/>
</dbReference>
<gene>
    <name evidence="5" type="primary">rplY</name>
    <name evidence="5" type="synonym">ctc</name>
    <name evidence="9" type="ORF">EYR15_09445</name>
</gene>
<dbReference type="InterPro" id="IPR020056">
    <property type="entry name" value="Rbsml_bL25/Gln-tRNA_synth_N"/>
</dbReference>
<organism evidence="9 10">
    <name type="scientific">Hansschlegelia quercus</name>
    <dbReference type="NCBI Taxonomy" id="2528245"/>
    <lineage>
        <taxon>Bacteria</taxon>
        <taxon>Pseudomonadati</taxon>
        <taxon>Pseudomonadota</taxon>
        <taxon>Alphaproteobacteria</taxon>
        <taxon>Hyphomicrobiales</taxon>
        <taxon>Methylopilaceae</taxon>
        <taxon>Hansschlegelia</taxon>
    </lineage>
</organism>
<dbReference type="RefSeq" id="WP_131003303.1">
    <property type="nucleotide sequence ID" value="NZ_JBHSZR010000007.1"/>
</dbReference>
<dbReference type="InterPro" id="IPR020057">
    <property type="entry name" value="Ribosomal_bL25_b-dom"/>
</dbReference>
<protein>
    <recommendedName>
        <fullName evidence="5">Large ribosomal subunit protein bL25</fullName>
    </recommendedName>
    <alternativeName>
        <fullName evidence="5">General stress protein CTC</fullName>
    </alternativeName>
</protein>
<dbReference type="Gene3D" id="2.40.240.10">
    <property type="entry name" value="Ribosomal Protein L25, Chain P"/>
    <property type="match status" value="1"/>
</dbReference>
<sequence length="250" mass="26631">MSATKALKAEAREKAGKGAARALRREGKIPAVIYGGKKAPVGIALDSRELTLLLHAGGFKTTVFEIDTGAGKERAIPRDYQRDPVKDTLLHIDFFRVSASSVVDVEVPVHFLNEEDCPGIKKRGGVLNVVLHSVHVKAGVDDIPTAIEVDLKGLDIGDIIHANTVKLPKGVTFAAEDLEGVTIATIAAPTVVQEEIAEEQAEAAAENRGETVETEEGAESEASEGETEAEAADAKQDEDKKSESRKSQDD</sequence>
<dbReference type="OrthoDB" id="9806411at2"/>
<dbReference type="NCBIfam" id="TIGR00731">
    <property type="entry name" value="bL25_bact_ctc"/>
    <property type="match status" value="1"/>
</dbReference>
<dbReference type="InterPro" id="IPR011035">
    <property type="entry name" value="Ribosomal_bL25/Gln-tRNA_synth"/>
</dbReference>
<keyword evidence="3 5" id="KW-0689">Ribosomal protein</keyword>
<comment type="caution">
    <text evidence="9">The sequence shown here is derived from an EMBL/GenBank/DDBJ whole genome shotgun (WGS) entry which is preliminary data.</text>
</comment>
<keyword evidence="4 5" id="KW-0687">Ribonucleoprotein</keyword>
<evidence type="ECO:0000256" key="6">
    <source>
        <dbReference type="SAM" id="MobiDB-lite"/>
    </source>
</evidence>
<comment type="function">
    <text evidence="5">This is one of the proteins that binds to the 5S RNA in the ribosome where it forms part of the central protuberance.</text>
</comment>
<name>A0A4V2JDZ4_9HYPH</name>